<dbReference type="InterPro" id="IPR036421">
    <property type="entry name" value="Fe_dep_repressor_sf"/>
</dbReference>
<evidence type="ECO:0000256" key="7">
    <source>
        <dbReference type="ARBA" id="ARBA00023015"/>
    </source>
</evidence>
<dbReference type="Gene3D" id="1.10.60.10">
    <property type="entry name" value="Iron dependent repressor, metal binding and dimerisation domain"/>
    <property type="match status" value="1"/>
</dbReference>
<dbReference type="Pfam" id="PF02742">
    <property type="entry name" value="Fe_dep_repr_C"/>
    <property type="match status" value="1"/>
</dbReference>
<dbReference type="InterPro" id="IPR001367">
    <property type="entry name" value="Fe_dep_repressor"/>
</dbReference>
<evidence type="ECO:0000313" key="16">
    <source>
        <dbReference type="Proteomes" id="UP000595197"/>
    </source>
</evidence>
<dbReference type="Pfam" id="PF01325">
    <property type="entry name" value="Fe_dep_repress"/>
    <property type="match status" value="1"/>
</dbReference>
<dbReference type="SMART" id="SM00529">
    <property type="entry name" value="HTH_DTXR"/>
    <property type="match status" value="1"/>
</dbReference>
<dbReference type="InterPro" id="IPR022689">
    <property type="entry name" value="Iron_dep_repressor"/>
</dbReference>
<organism evidence="15 16">
    <name type="scientific">Skermanella cutis</name>
    <dbReference type="NCBI Taxonomy" id="2775420"/>
    <lineage>
        <taxon>Bacteria</taxon>
        <taxon>Pseudomonadati</taxon>
        <taxon>Pseudomonadota</taxon>
        <taxon>Alphaproteobacteria</taxon>
        <taxon>Rhodospirillales</taxon>
        <taxon>Azospirillaceae</taxon>
        <taxon>Skermanella</taxon>
    </lineage>
</organism>
<evidence type="ECO:0000256" key="9">
    <source>
        <dbReference type="ARBA" id="ARBA00023159"/>
    </source>
</evidence>
<comment type="subunit">
    <text evidence="3">Homodimer.</text>
</comment>
<keyword evidence="5" id="KW-0963">Cytoplasm</keyword>
<evidence type="ECO:0000256" key="3">
    <source>
        <dbReference type="ARBA" id="ARBA00011738"/>
    </source>
</evidence>
<protein>
    <recommendedName>
        <fullName evidence="4">Transcriptional regulator MntR</fullName>
    </recommendedName>
    <alternativeName>
        <fullName evidence="13">Manganese transport regulator</fullName>
    </alternativeName>
</protein>
<keyword evidence="16" id="KW-1185">Reference proteome</keyword>
<dbReference type="PANTHER" id="PTHR33238:SF11">
    <property type="entry name" value="TRANSCRIPTIONAL REGULATOR MNTR"/>
    <property type="match status" value="1"/>
</dbReference>
<dbReference type="PANTHER" id="PTHR33238">
    <property type="entry name" value="IRON (METAL) DEPENDENT REPRESSOR, DTXR FAMILY"/>
    <property type="match status" value="1"/>
</dbReference>
<evidence type="ECO:0000256" key="11">
    <source>
        <dbReference type="ARBA" id="ARBA00023211"/>
    </source>
</evidence>
<comment type="similarity">
    <text evidence="2">Belongs to the DtxR/MntR family.</text>
</comment>
<evidence type="ECO:0000259" key="14">
    <source>
        <dbReference type="PROSITE" id="PS50944"/>
    </source>
</evidence>
<dbReference type="InterPro" id="IPR050536">
    <property type="entry name" value="DtxR_MntR_Metal-Reg"/>
</dbReference>
<evidence type="ECO:0000256" key="12">
    <source>
        <dbReference type="ARBA" id="ARBA00025185"/>
    </source>
</evidence>
<evidence type="ECO:0000256" key="8">
    <source>
        <dbReference type="ARBA" id="ARBA00023125"/>
    </source>
</evidence>
<evidence type="ECO:0000256" key="5">
    <source>
        <dbReference type="ARBA" id="ARBA00022490"/>
    </source>
</evidence>
<evidence type="ECO:0000256" key="1">
    <source>
        <dbReference type="ARBA" id="ARBA00004496"/>
    </source>
</evidence>
<dbReference type="InterPro" id="IPR022687">
    <property type="entry name" value="HTH_DTXR"/>
</dbReference>
<evidence type="ECO:0000256" key="13">
    <source>
        <dbReference type="ARBA" id="ARBA00032593"/>
    </source>
</evidence>
<comment type="subcellular location">
    <subcellularLocation>
        <location evidence="1">Cytoplasm</location>
    </subcellularLocation>
</comment>
<dbReference type="Proteomes" id="UP000595197">
    <property type="component" value="Chromosome"/>
</dbReference>
<dbReference type="EMBL" id="CP067420">
    <property type="protein sequence ID" value="QQP89478.1"/>
    <property type="molecule type" value="Genomic_DNA"/>
</dbReference>
<gene>
    <name evidence="15" type="primary">mntR</name>
    <name evidence="15" type="ORF">IGS68_26495</name>
</gene>
<evidence type="ECO:0000313" key="15">
    <source>
        <dbReference type="EMBL" id="QQP89478.1"/>
    </source>
</evidence>
<feature type="domain" description="HTH dtxR-type" evidence="14">
    <location>
        <begin position="20"/>
        <end position="80"/>
    </location>
</feature>
<evidence type="ECO:0000256" key="10">
    <source>
        <dbReference type="ARBA" id="ARBA00023163"/>
    </source>
</evidence>
<evidence type="ECO:0000256" key="2">
    <source>
        <dbReference type="ARBA" id="ARBA00007871"/>
    </source>
</evidence>
<dbReference type="RefSeq" id="WP_201075741.1">
    <property type="nucleotide sequence ID" value="NZ_CP067420.1"/>
</dbReference>
<accession>A0ABX7B831</accession>
<evidence type="ECO:0000256" key="6">
    <source>
        <dbReference type="ARBA" id="ARBA00022491"/>
    </source>
</evidence>
<dbReference type="Gene3D" id="1.10.10.10">
    <property type="entry name" value="Winged helix-like DNA-binding domain superfamily/Winged helix DNA-binding domain"/>
    <property type="match status" value="1"/>
</dbReference>
<evidence type="ECO:0000256" key="4">
    <source>
        <dbReference type="ARBA" id="ARBA00022386"/>
    </source>
</evidence>
<sequence length="140" mass="15853">MPDADRQAANFQRVREAHQTELAEDYVELIADLIDTTGEARAADIARRLGVAHPTVVKTIGRLQREGLVASLPYRSIFLTETGRKMAERCKRRHEVVVNFLKALGVTEETAERDAEGVEHHISEETLRAFERFIRSNRVG</sequence>
<keyword evidence="7" id="KW-0805">Transcription regulation</keyword>
<dbReference type="PROSITE" id="PS50944">
    <property type="entry name" value="HTH_DTXR"/>
    <property type="match status" value="1"/>
</dbReference>
<keyword evidence="10" id="KW-0804">Transcription</keyword>
<keyword evidence="11" id="KW-0464">Manganese</keyword>
<dbReference type="InterPro" id="IPR036390">
    <property type="entry name" value="WH_DNA-bd_sf"/>
</dbReference>
<keyword evidence="9" id="KW-0010">Activator</keyword>
<dbReference type="SUPFAM" id="SSF46785">
    <property type="entry name" value="Winged helix' DNA-binding domain"/>
    <property type="match status" value="1"/>
</dbReference>
<keyword evidence="6" id="KW-0678">Repressor</keyword>
<dbReference type="InterPro" id="IPR036388">
    <property type="entry name" value="WH-like_DNA-bd_sf"/>
</dbReference>
<keyword evidence="8" id="KW-0238">DNA-binding</keyword>
<dbReference type="NCBIfam" id="NF008273">
    <property type="entry name" value="PRK11050.1"/>
    <property type="match status" value="1"/>
</dbReference>
<dbReference type="SUPFAM" id="SSF47979">
    <property type="entry name" value="Iron-dependent repressor protein, dimerization domain"/>
    <property type="match status" value="1"/>
</dbReference>
<comment type="function">
    <text evidence="12">In the presence of manganese, represses expression of mntH and mntS. Up-regulates expression of mntP.</text>
</comment>
<proteinExistence type="inferred from homology"/>
<name>A0ABX7B831_9PROT</name>
<reference evidence="15" key="1">
    <citation type="submission" date="2021-02" db="EMBL/GenBank/DDBJ databases">
        <title>Skermanella TT6 skin isolate.</title>
        <authorList>
            <person name="Lee K."/>
            <person name="Ganzorig M."/>
        </authorList>
    </citation>
    <scope>NUCLEOTIDE SEQUENCE</scope>
    <source>
        <strain evidence="15">TT6</strain>
    </source>
</reference>